<protein>
    <submittedName>
        <fullName evidence="1">Uncharacterized protein</fullName>
    </submittedName>
</protein>
<sequence length="171" mass="19744">MSNLVILKKMILGERNGKDRVKKENNKVFTYGQLEELRDSLALPMDEVGSNKQDHILRKYYNICSLLDTFQLTKPLVDELKCQPIAARYFVFSLWNELVNSCINACDTLTVNDIENRDSEKLLSTKTNAAQYIHVLNDMISVNDYTTIQDEALQFAIDAIKEKYNGERKEK</sequence>
<proteinExistence type="predicted"/>
<evidence type="ECO:0000313" key="1">
    <source>
        <dbReference type="EMBL" id="DAE32347.1"/>
    </source>
</evidence>
<dbReference type="EMBL" id="BK059120">
    <property type="protein sequence ID" value="DAE32347.1"/>
    <property type="molecule type" value="Genomic_DNA"/>
</dbReference>
<organism evidence="1">
    <name type="scientific">virus sp. ctviY17</name>
    <dbReference type="NCBI Taxonomy" id="2825828"/>
    <lineage>
        <taxon>Viruses</taxon>
    </lineage>
</organism>
<reference evidence="1" key="1">
    <citation type="journal article" date="2021" name="Proc. Natl. Acad. Sci. U.S.A.">
        <title>A Catalog of Tens of Thousands of Viruses from Human Metagenomes Reveals Hidden Associations with Chronic Diseases.</title>
        <authorList>
            <person name="Tisza M.J."/>
            <person name="Buck C.B."/>
        </authorList>
    </citation>
    <scope>NUCLEOTIDE SEQUENCE</scope>
    <source>
        <strain evidence="1">CtviY17</strain>
    </source>
</reference>
<accession>A0A8S5RMF1</accession>
<name>A0A8S5RMF1_9VIRU</name>